<evidence type="ECO:0000259" key="2">
    <source>
        <dbReference type="SMART" id="SM00912"/>
    </source>
</evidence>
<accession>A0A6P1UVT3</accession>
<dbReference type="InterPro" id="IPR008638">
    <property type="entry name" value="FhaB/CdiA-like_TPS"/>
</dbReference>
<dbReference type="InterPro" id="IPR011050">
    <property type="entry name" value="Pectin_lyase_fold/virulence"/>
</dbReference>
<dbReference type="SUPFAM" id="SSF51126">
    <property type="entry name" value="Pectin lyase-like"/>
    <property type="match status" value="1"/>
</dbReference>
<dbReference type="SMART" id="SM00912">
    <property type="entry name" value="Haemagg_act"/>
    <property type="match status" value="1"/>
</dbReference>
<name>A0A6P1UVT3_9ENTR</name>
<gene>
    <name evidence="3" type="ORF">GW952_13170</name>
</gene>
<feature type="signal peptide" evidence="1">
    <location>
        <begin position="1"/>
        <end position="22"/>
    </location>
</feature>
<reference evidence="3 4" key="1">
    <citation type="submission" date="2020-01" db="EMBL/GenBank/DDBJ databases">
        <title>Bactrocera dorsalis gut bacteria genome.</title>
        <authorList>
            <person name="Zhang H."/>
            <person name="Cai Z."/>
        </authorList>
    </citation>
    <scope>NUCLEOTIDE SEQUENCE [LARGE SCALE GENOMIC DNA]</scope>
    <source>
        <strain evidence="3 4">BD177</strain>
    </source>
</reference>
<proteinExistence type="predicted"/>
<keyword evidence="1" id="KW-0732">Signal</keyword>
<dbReference type="Pfam" id="PF05860">
    <property type="entry name" value="TPS"/>
    <property type="match status" value="1"/>
</dbReference>
<organism evidence="3 4">
    <name type="scientific">Klebsiella michiganensis</name>
    <dbReference type="NCBI Taxonomy" id="1134687"/>
    <lineage>
        <taxon>Bacteria</taxon>
        <taxon>Pseudomonadati</taxon>
        <taxon>Pseudomonadota</taxon>
        <taxon>Gammaproteobacteria</taxon>
        <taxon>Enterobacterales</taxon>
        <taxon>Enterobacteriaceae</taxon>
        <taxon>Klebsiella/Raoultella group</taxon>
        <taxon>Klebsiella</taxon>
    </lineage>
</organism>
<dbReference type="Proteomes" id="UP000464389">
    <property type="component" value="Chromosome"/>
</dbReference>
<dbReference type="InterPro" id="IPR008619">
    <property type="entry name" value="Filamentous_hemagglutn_rpt"/>
</dbReference>
<dbReference type="Pfam" id="PF05594">
    <property type="entry name" value="Fil_haemagg"/>
    <property type="match status" value="3"/>
</dbReference>
<evidence type="ECO:0000313" key="4">
    <source>
        <dbReference type="Proteomes" id="UP000464389"/>
    </source>
</evidence>
<feature type="domain" description="Filamentous haemagglutinin FhaB/tRNA nuclease CdiA-like TPS" evidence="2">
    <location>
        <begin position="30"/>
        <end position="150"/>
    </location>
</feature>
<sequence length="595" mass="61614">MFKFKLSYVALAAALSSSVVYADPTTYTHLSGAKVIDIEKPNAAGVSHNLYREFNVDSKGVILNNSENDLNHATLGNIAKNNNLTNGSASVILNEVTSNRASSLNGFIEVAGQRADVVIANPNGISCSGCSFINTNKALLTTGKVNFSDTGAIASYDVTGGKLSIDKNGMDATNSYAVLLADAIAINGAVNAKNAMVGAGNFTFDNGSGKIISAGKSATALQTLFPEYSIDISQLGGIKANSITMVGNNLGFGVRNKGAIVANTSLSLTSFGSLTNEGSITSNGIITQIVSAGNFTNTGNISTANTTLINTLGSLANNGTISSTQQLLASASGNIENTGTIKGAAALNVTANGNLKTTYGSSLLSDKQLVVTAGGNIENGGSTRATNTTVTFGGDALKVTGNIYGYDTLLIQAKKNDSLTSGGIINSGYITGNNTTIQTNGTLALQKNSELHGSTTLVTKSYQLKNEGYISGHNINIENDATSNYGAIFGHYNVLIKTYNDLYNEGSIFSSTNLTLDTQNHGNIINRDHIGAGGTLTLAAKKVVNGGYRCGFMWLATCGKGTISTTNLVLNSSHKYASEMGGNQQFKLATINTIN</sequence>
<dbReference type="EMBL" id="CP048108">
    <property type="protein sequence ID" value="QHS46473.1"/>
    <property type="molecule type" value="Genomic_DNA"/>
</dbReference>
<evidence type="ECO:0000256" key="1">
    <source>
        <dbReference type="SAM" id="SignalP"/>
    </source>
</evidence>
<dbReference type="InterPro" id="IPR012334">
    <property type="entry name" value="Pectin_lyas_fold"/>
</dbReference>
<evidence type="ECO:0000313" key="3">
    <source>
        <dbReference type="EMBL" id="QHS46473.1"/>
    </source>
</evidence>
<dbReference type="Gene3D" id="2.160.20.10">
    <property type="entry name" value="Single-stranded right-handed beta-helix, Pectin lyase-like"/>
    <property type="match status" value="1"/>
</dbReference>
<dbReference type="AlphaFoldDB" id="A0A6P1UVT3"/>
<feature type="chain" id="PRO_5026774236" evidence="1">
    <location>
        <begin position="23"/>
        <end position="595"/>
    </location>
</feature>
<dbReference type="RefSeq" id="WP_160742749.1">
    <property type="nucleotide sequence ID" value="NZ_CP048108.1"/>
</dbReference>
<dbReference type="NCBIfam" id="TIGR01901">
    <property type="entry name" value="adhes_NPXG"/>
    <property type="match status" value="1"/>
</dbReference>
<protein>
    <submittedName>
        <fullName evidence="3">Filamentous hemagglutinin N-terminal domain-containing protein</fullName>
    </submittedName>
</protein>